<dbReference type="HOGENOM" id="CLU_2449737_0_0_11"/>
<gene>
    <name evidence="2" type="ORF">HX89_05640</name>
</gene>
<protein>
    <submittedName>
        <fullName evidence="2">Uncharacterized protein</fullName>
    </submittedName>
</protein>
<dbReference type="Proteomes" id="UP000027986">
    <property type="component" value="Chromosome"/>
</dbReference>
<organism evidence="2 3">
    <name type="scientific">Dermacoccus nishinomiyaensis</name>
    <dbReference type="NCBI Taxonomy" id="1274"/>
    <lineage>
        <taxon>Bacteria</taxon>
        <taxon>Bacillati</taxon>
        <taxon>Actinomycetota</taxon>
        <taxon>Actinomycetes</taxon>
        <taxon>Micrococcales</taxon>
        <taxon>Dermacoccaceae</taxon>
        <taxon>Dermacoccus</taxon>
    </lineage>
</organism>
<accession>A0A075JF35</accession>
<name>A0A075JF35_9MICO</name>
<dbReference type="AlphaFoldDB" id="A0A075JF35"/>
<keyword evidence="3" id="KW-1185">Reference proteome</keyword>
<feature type="region of interest" description="Disordered" evidence="1">
    <location>
        <begin position="38"/>
        <end position="72"/>
    </location>
</feature>
<dbReference type="KEGG" id="dni:HX89_05640"/>
<proteinExistence type="predicted"/>
<evidence type="ECO:0000313" key="3">
    <source>
        <dbReference type="Proteomes" id="UP000027986"/>
    </source>
</evidence>
<sequence length="89" mass="9382">MVGKRTAICDMLGAIHLGDDEAAVSRLMGITDRGCQSSCDVRESRQTGPVPRPETVVPKPGLTRAGESGHELPLVLVEKVEGDTSGSHD</sequence>
<dbReference type="EMBL" id="CP008889">
    <property type="protein sequence ID" value="AIF40509.1"/>
    <property type="molecule type" value="Genomic_DNA"/>
</dbReference>
<reference evidence="2 3" key="1">
    <citation type="submission" date="2014-07" db="EMBL/GenBank/DDBJ databases">
        <title>Genome Sequencing of Dermacoccus nishinomiyaensis.</title>
        <authorList>
            <person name="Hong K.W."/>
            <person name="Chan K.G."/>
        </authorList>
    </citation>
    <scope>NUCLEOTIDE SEQUENCE [LARGE SCALE GENOMIC DNA]</scope>
    <source>
        <strain evidence="2 3">M25</strain>
    </source>
</reference>
<evidence type="ECO:0000313" key="2">
    <source>
        <dbReference type="EMBL" id="AIF40509.1"/>
    </source>
</evidence>
<evidence type="ECO:0000256" key="1">
    <source>
        <dbReference type="SAM" id="MobiDB-lite"/>
    </source>
</evidence>